<dbReference type="EMBL" id="CP027669">
    <property type="protein sequence ID" value="AVO42940.1"/>
    <property type="molecule type" value="Genomic_DNA"/>
</dbReference>
<evidence type="ECO:0000256" key="1">
    <source>
        <dbReference type="SAM" id="MobiDB-lite"/>
    </source>
</evidence>
<dbReference type="Proteomes" id="UP000239326">
    <property type="component" value="Chromosome"/>
</dbReference>
<organism evidence="2 3">
    <name type="scientific">Simplicispira suum</name>
    <dbReference type="NCBI Taxonomy" id="2109915"/>
    <lineage>
        <taxon>Bacteria</taxon>
        <taxon>Pseudomonadati</taxon>
        <taxon>Pseudomonadota</taxon>
        <taxon>Betaproteobacteria</taxon>
        <taxon>Burkholderiales</taxon>
        <taxon>Comamonadaceae</taxon>
        <taxon>Simplicispira</taxon>
    </lineage>
</organism>
<feature type="compositionally biased region" description="Basic and acidic residues" evidence="1">
    <location>
        <begin position="55"/>
        <end position="75"/>
    </location>
</feature>
<sequence>MAGIGSDLHTAARLENLEVKLSYMEDLLDELNLVIYRQRDQIDQLAREVVQLRQRSPDGEGSQPRDPRDELPPHY</sequence>
<dbReference type="AlphaFoldDB" id="A0A2S0N465"/>
<dbReference type="KEGG" id="simp:C6571_17995"/>
<dbReference type="Gene3D" id="1.20.5.300">
    <property type="match status" value="1"/>
</dbReference>
<name>A0A2S0N465_9BURK</name>
<proteinExistence type="predicted"/>
<keyword evidence="3" id="KW-1185">Reference proteome</keyword>
<reference evidence="2 3" key="1">
    <citation type="submission" date="2018-03" db="EMBL/GenBank/DDBJ databases">
        <title>Genome sequencing of Simplicispira sp.</title>
        <authorList>
            <person name="Kim S.-J."/>
            <person name="Heo J."/>
            <person name="Kwon S.-W."/>
        </authorList>
    </citation>
    <scope>NUCLEOTIDE SEQUENCE [LARGE SCALE GENOMIC DNA]</scope>
    <source>
        <strain evidence="2 3">SC1-8</strain>
    </source>
</reference>
<feature type="region of interest" description="Disordered" evidence="1">
    <location>
        <begin position="53"/>
        <end position="75"/>
    </location>
</feature>
<accession>A0A2S0N465</accession>
<evidence type="ECO:0000313" key="2">
    <source>
        <dbReference type="EMBL" id="AVO42940.1"/>
    </source>
</evidence>
<gene>
    <name evidence="2" type="ORF">C6571_17995</name>
</gene>
<dbReference type="PANTHER" id="PTHR36508">
    <property type="entry name" value="PROTEIN SLYX"/>
    <property type="match status" value="1"/>
</dbReference>
<dbReference type="Pfam" id="PF04102">
    <property type="entry name" value="SlyX"/>
    <property type="match status" value="1"/>
</dbReference>
<dbReference type="OrthoDB" id="5297107at2"/>
<dbReference type="RefSeq" id="WP_106447915.1">
    <property type="nucleotide sequence ID" value="NZ_CP027669.1"/>
</dbReference>
<dbReference type="InterPro" id="IPR007236">
    <property type="entry name" value="SlyX"/>
</dbReference>
<dbReference type="PANTHER" id="PTHR36508:SF1">
    <property type="entry name" value="PROTEIN SLYX"/>
    <property type="match status" value="1"/>
</dbReference>
<protein>
    <submittedName>
        <fullName evidence="2">SlyX protein</fullName>
    </submittedName>
</protein>
<evidence type="ECO:0000313" key="3">
    <source>
        <dbReference type="Proteomes" id="UP000239326"/>
    </source>
</evidence>